<dbReference type="Proteomes" id="UP000886886">
    <property type="component" value="Unassembled WGS sequence"/>
</dbReference>
<reference evidence="1" key="1">
    <citation type="submission" date="2020-10" db="EMBL/GenBank/DDBJ databases">
        <authorList>
            <person name="Gilroy R."/>
        </authorList>
    </citation>
    <scope>NUCLEOTIDE SEQUENCE</scope>
    <source>
        <strain evidence="1">ChiSjej3B21-11622</strain>
    </source>
</reference>
<organism evidence="1 2">
    <name type="scientific">Candidatus Limivivens merdigallinarum</name>
    <dbReference type="NCBI Taxonomy" id="2840859"/>
    <lineage>
        <taxon>Bacteria</taxon>
        <taxon>Bacillati</taxon>
        <taxon>Bacillota</taxon>
        <taxon>Clostridia</taxon>
        <taxon>Lachnospirales</taxon>
        <taxon>Lachnospiraceae</taxon>
        <taxon>Lachnospiraceae incertae sedis</taxon>
        <taxon>Candidatus Limivivens</taxon>
    </lineage>
</organism>
<proteinExistence type="predicted"/>
<dbReference type="EMBL" id="DVFT01000087">
    <property type="protein sequence ID" value="HIQ96065.1"/>
    <property type="molecule type" value="Genomic_DNA"/>
</dbReference>
<name>A0A9D1D0E7_9FIRM</name>
<accession>A0A9D1D0E7</accession>
<protein>
    <recommendedName>
        <fullName evidence="3">Lipoprotein</fullName>
    </recommendedName>
</protein>
<dbReference type="AlphaFoldDB" id="A0A9D1D0E7"/>
<evidence type="ECO:0008006" key="3">
    <source>
        <dbReference type="Google" id="ProtNLM"/>
    </source>
</evidence>
<sequence>MKTLCRIIPVLLACLFLGGCGQSSPERLVKKELESIKKLDQETIENFISYEDITKNQTLQTDVGEESVEAVKLFFQNFSYKIKSSKTEDDSAYVSVEITNLDAKALAKDLCLTLLTRSLDPGSSEDYPLSINDYFSVLGTLLKEKTYDTVTTDAHFELVHLENGWSIQSSENLEDELVGGLITYLNDPFLLTPEENARAVLDMMKGFTADDWSAYLDLNDIFATGSEYYQEVDQSLASQIASCFDYTIVSAETDENGTDATVDVTVTSLDLSSVLDSFREKLVEYASTTESLRDSYTEQTNQTALYLKEALDENQASADFSTTITFHNDGSSWEMMFADDFSSILLGGSTQAISEFSSGTTS</sequence>
<dbReference type="PROSITE" id="PS51257">
    <property type="entry name" value="PROKAR_LIPOPROTEIN"/>
    <property type="match status" value="1"/>
</dbReference>
<reference evidence="1" key="2">
    <citation type="journal article" date="2021" name="PeerJ">
        <title>Extensive microbial diversity within the chicken gut microbiome revealed by metagenomics and culture.</title>
        <authorList>
            <person name="Gilroy R."/>
            <person name="Ravi A."/>
            <person name="Getino M."/>
            <person name="Pursley I."/>
            <person name="Horton D.L."/>
            <person name="Alikhan N.F."/>
            <person name="Baker D."/>
            <person name="Gharbi K."/>
            <person name="Hall N."/>
            <person name="Watson M."/>
            <person name="Adriaenssens E.M."/>
            <person name="Foster-Nyarko E."/>
            <person name="Jarju S."/>
            <person name="Secka A."/>
            <person name="Antonio M."/>
            <person name="Oren A."/>
            <person name="Chaudhuri R.R."/>
            <person name="La Ragione R."/>
            <person name="Hildebrand F."/>
            <person name="Pallen M.J."/>
        </authorList>
    </citation>
    <scope>NUCLEOTIDE SEQUENCE</scope>
    <source>
        <strain evidence="1">ChiSjej3B21-11622</strain>
    </source>
</reference>
<gene>
    <name evidence="1" type="ORF">IAB26_05850</name>
</gene>
<comment type="caution">
    <text evidence="1">The sequence shown here is derived from an EMBL/GenBank/DDBJ whole genome shotgun (WGS) entry which is preliminary data.</text>
</comment>
<evidence type="ECO:0000313" key="1">
    <source>
        <dbReference type="EMBL" id="HIQ96065.1"/>
    </source>
</evidence>
<evidence type="ECO:0000313" key="2">
    <source>
        <dbReference type="Proteomes" id="UP000886886"/>
    </source>
</evidence>